<reference evidence="1 2" key="1">
    <citation type="journal article" date="2006" name="PLoS Genet.">
        <title>Comparative genomics of emerging human ehrlichiosis agents.</title>
        <authorList>
            <person name="Dunning Hotopp J.C."/>
            <person name="Lin M."/>
            <person name="Madupu R."/>
            <person name="Crabtree J."/>
            <person name="Angiuoli S.V."/>
            <person name="Eisen J.A."/>
            <person name="Seshadri R."/>
            <person name="Ren Q."/>
            <person name="Wu M."/>
            <person name="Utterback T.R."/>
            <person name="Smith S."/>
            <person name="Lewis M."/>
            <person name="Khouri H."/>
            <person name="Zhang C."/>
            <person name="Niu H."/>
            <person name="Lin Q."/>
            <person name="Ohashi N."/>
            <person name="Zhi N."/>
            <person name="Nelson W."/>
            <person name="Brinkac L.M."/>
            <person name="Dodson R.J."/>
            <person name="Rosovitz M.J."/>
            <person name="Sundaram J."/>
            <person name="Daugherty S.C."/>
            <person name="Davidsen T."/>
            <person name="Durkin A.S."/>
            <person name="Gwinn M."/>
            <person name="Haft D.H."/>
            <person name="Selengut J.D."/>
            <person name="Sullivan S.A."/>
            <person name="Zafar N."/>
            <person name="Zhou L."/>
            <person name="Benahmed F."/>
            <person name="Forberger H."/>
            <person name="Halpin R."/>
            <person name="Mulligan S."/>
            <person name="Robinson J."/>
            <person name="White O."/>
            <person name="Rikihisa Y."/>
            <person name="Tettelin H."/>
        </authorList>
    </citation>
    <scope>NUCLEOTIDE SEQUENCE [LARGE SCALE GENOMIC DNA]</scope>
    <source>
        <strain evidence="2">ATCC VR-367 / Miyayama</strain>
    </source>
</reference>
<dbReference type="AlphaFoldDB" id="Q2GDX4"/>
<dbReference type="EMBL" id="CP000237">
    <property type="protein sequence ID" value="ABD46459.1"/>
    <property type="molecule type" value="Genomic_DNA"/>
</dbReference>
<evidence type="ECO:0000313" key="2">
    <source>
        <dbReference type="Proteomes" id="UP000001942"/>
    </source>
</evidence>
<sequence length="34" mass="3690">MIADMCEKHQIVYDGEGGSTINQIGIGVLSYFSI</sequence>
<gene>
    <name evidence="1" type="ordered locus">NSE_0437</name>
</gene>
<dbReference type="Proteomes" id="UP000001942">
    <property type="component" value="Chromosome"/>
</dbReference>
<evidence type="ECO:0000313" key="1">
    <source>
        <dbReference type="EMBL" id="ABD46459.1"/>
    </source>
</evidence>
<dbReference type="KEGG" id="nse:NSE_0437"/>
<proteinExistence type="predicted"/>
<organism evidence="1 2">
    <name type="scientific">Ehrlichia sennetsu (strain ATCC VR-367 / Miyayama)</name>
    <name type="common">Neorickettsia sennetsu</name>
    <dbReference type="NCBI Taxonomy" id="222891"/>
    <lineage>
        <taxon>Bacteria</taxon>
        <taxon>Pseudomonadati</taxon>
        <taxon>Pseudomonadota</taxon>
        <taxon>Alphaproteobacteria</taxon>
        <taxon>Rickettsiales</taxon>
        <taxon>Anaplasmataceae</taxon>
        <taxon>Ehrlichia</taxon>
    </lineage>
</organism>
<name>Q2GDX4_EHRS3</name>
<accession>Q2GDX4</accession>
<protein>
    <submittedName>
        <fullName evidence="1">Uncharacterized protein</fullName>
    </submittedName>
</protein>
<dbReference type="HOGENOM" id="CLU_3374802_0_0_5"/>
<keyword evidence="2" id="KW-1185">Reference proteome</keyword>